<proteinExistence type="predicted"/>
<gene>
    <name evidence="1" type="ORF">HMPREF9607_02502</name>
</gene>
<evidence type="ECO:0000313" key="2">
    <source>
        <dbReference type="Proteomes" id="UP000003179"/>
    </source>
</evidence>
<reference evidence="1" key="1">
    <citation type="submission" date="2010-08" db="EMBL/GenBank/DDBJ databases">
        <authorList>
            <person name="Weinstock G."/>
            <person name="Sodergren E."/>
            <person name="Clifton S."/>
            <person name="Fulton L."/>
            <person name="Fulton B."/>
            <person name="Courtney L."/>
            <person name="Fronick C."/>
            <person name="Harrison M."/>
            <person name="Strong C."/>
            <person name="Farmer C."/>
            <person name="Delahaunty K."/>
            <person name="Markovic C."/>
            <person name="Hall O."/>
            <person name="Minx P."/>
            <person name="Tomlinson C."/>
            <person name="Mitreva M."/>
            <person name="Hou S."/>
            <person name="Chen J."/>
            <person name="Wollam A."/>
            <person name="Pepin K.H."/>
            <person name="Johnson M."/>
            <person name="Bhonagiri V."/>
            <person name="Zhang X."/>
            <person name="Suruliraj S."/>
            <person name="Warren W."/>
            <person name="Chinwalla A."/>
            <person name="Mardis E.R."/>
            <person name="Wilson R.K."/>
        </authorList>
    </citation>
    <scope>NUCLEOTIDE SEQUENCE [LARGE SCALE GENOMIC DNA]</scope>
    <source>
        <strain evidence="1">HL044PA1</strain>
    </source>
</reference>
<evidence type="ECO:0000313" key="1">
    <source>
        <dbReference type="EMBL" id="EFS91212.1"/>
    </source>
</evidence>
<sequence>MTGQVELVWRSNNLAGYQFFNWGQCDSRLLLMVHPHDDAVTPSTGEFDPHPHSDLDSIDEIVGDQVVERTVEVGQTGRDDNMGDP</sequence>
<dbReference type="Proteomes" id="UP000003179">
    <property type="component" value="Unassembled WGS sequence"/>
</dbReference>
<accession>A0ABN0C247</accession>
<dbReference type="EMBL" id="ADZU01000041">
    <property type="protein sequence ID" value="EFS91212.1"/>
    <property type="molecule type" value="Genomic_DNA"/>
</dbReference>
<organism evidence="1 2">
    <name type="scientific">Cutibacterium modestum HL044PA1</name>
    <dbReference type="NCBI Taxonomy" id="765109"/>
    <lineage>
        <taxon>Bacteria</taxon>
        <taxon>Bacillati</taxon>
        <taxon>Actinomycetota</taxon>
        <taxon>Actinomycetes</taxon>
        <taxon>Propionibacteriales</taxon>
        <taxon>Propionibacteriaceae</taxon>
        <taxon>Cutibacterium</taxon>
        <taxon>Cutibacterium modestum</taxon>
    </lineage>
</organism>
<name>A0ABN0C247_9ACTN</name>
<keyword evidence="2" id="KW-1185">Reference proteome</keyword>
<protein>
    <submittedName>
        <fullName evidence="1">Uncharacterized protein</fullName>
    </submittedName>
</protein>
<comment type="caution">
    <text evidence="1">The sequence shown here is derived from an EMBL/GenBank/DDBJ whole genome shotgun (WGS) entry which is preliminary data.</text>
</comment>